<dbReference type="PROSITE" id="PS51257">
    <property type="entry name" value="PROKAR_LIPOPROTEIN"/>
    <property type="match status" value="1"/>
</dbReference>
<dbReference type="CDD" id="cd02966">
    <property type="entry name" value="TlpA_like_family"/>
    <property type="match status" value="1"/>
</dbReference>
<evidence type="ECO:0000259" key="6">
    <source>
        <dbReference type="PROSITE" id="PS51352"/>
    </source>
</evidence>
<proteinExistence type="predicted"/>
<reference evidence="7 8" key="1">
    <citation type="submission" date="2019-08" db="EMBL/GenBank/DDBJ databases">
        <title>Genome of Vicingus serpentipes NCIMB 15042.</title>
        <authorList>
            <person name="Bowman J.P."/>
        </authorList>
    </citation>
    <scope>NUCLEOTIDE SEQUENCE [LARGE SCALE GENOMIC DNA]</scope>
    <source>
        <strain evidence="7 8">NCIMB 15042</strain>
    </source>
</reference>
<name>A0A5C6RZD4_9FLAO</name>
<dbReference type="InterPro" id="IPR013766">
    <property type="entry name" value="Thioredoxin_domain"/>
</dbReference>
<dbReference type="InterPro" id="IPR017937">
    <property type="entry name" value="Thioredoxin_CS"/>
</dbReference>
<dbReference type="RefSeq" id="WP_147098735.1">
    <property type="nucleotide sequence ID" value="NZ_VOOS01000001.1"/>
</dbReference>
<keyword evidence="5" id="KW-0732">Signal</keyword>
<keyword evidence="8" id="KW-1185">Reference proteome</keyword>
<dbReference type="Gene3D" id="3.40.30.10">
    <property type="entry name" value="Glutaredoxin"/>
    <property type="match status" value="1"/>
</dbReference>
<dbReference type="GO" id="GO:0016209">
    <property type="term" value="F:antioxidant activity"/>
    <property type="evidence" value="ECO:0007669"/>
    <property type="project" value="InterPro"/>
</dbReference>
<dbReference type="AlphaFoldDB" id="A0A5C6RZD4"/>
<dbReference type="OrthoDB" id="1069091at2"/>
<dbReference type="PROSITE" id="PS51352">
    <property type="entry name" value="THIOREDOXIN_2"/>
    <property type="match status" value="1"/>
</dbReference>
<dbReference type="GO" id="GO:0030313">
    <property type="term" value="C:cell envelope"/>
    <property type="evidence" value="ECO:0007669"/>
    <property type="project" value="UniProtKB-SubCell"/>
</dbReference>
<evidence type="ECO:0000256" key="2">
    <source>
        <dbReference type="ARBA" id="ARBA00022748"/>
    </source>
</evidence>
<sequence length="379" mass="42092">MIKQTKTIALAMSASLLMFACGNEEKATEEKEAAFTINATLTDANFKMAYLSEYKDGEMMKLDSSAITEGKFSFNGKMEMPEVRYINFNEGKEMIPLFVENSEITINGSATLMDSVSVKGSVANTAYRSFMDNLNSYEMPLKAIVDKFYALPEDASEEEQAVLEDEYNVADSIKIDFIKSYVAKNANSVPAAYIALRYLTSQAEVEELEALSNSFSEEIKSSIYTQKIADRLATLKKSMIGAPAPAFSQNDADGNPIALESFKGKYVLIDFWASWCGPCRAENPNVVDAYNKYHEKGFEIFGVSLDESKEKWLEAIEKDGLTWSHVSDLKGWGNEVAKLYGVQGIPHSVLVDKEGNIVAKNLRGEELHKKLEEVLASES</sequence>
<dbReference type="InterPro" id="IPR036249">
    <property type="entry name" value="Thioredoxin-like_sf"/>
</dbReference>
<dbReference type="GO" id="GO:0017004">
    <property type="term" value="P:cytochrome complex assembly"/>
    <property type="evidence" value="ECO:0007669"/>
    <property type="project" value="UniProtKB-KW"/>
</dbReference>
<feature type="chain" id="PRO_5023059891" evidence="5">
    <location>
        <begin position="21"/>
        <end position="379"/>
    </location>
</feature>
<comment type="caution">
    <text evidence="7">The sequence shown here is derived from an EMBL/GenBank/DDBJ whole genome shotgun (WGS) entry which is preliminary data.</text>
</comment>
<keyword evidence="2" id="KW-0201">Cytochrome c-type biogenesis</keyword>
<evidence type="ECO:0000256" key="4">
    <source>
        <dbReference type="ARBA" id="ARBA00023284"/>
    </source>
</evidence>
<accession>A0A5C6RZD4</accession>
<evidence type="ECO:0000256" key="5">
    <source>
        <dbReference type="SAM" id="SignalP"/>
    </source>
</evidence>
<keyword evidence="4" id="KW-0676">Redox-active center</keyword>
<dbReference type="SUPFAM" id="SSF52833">
    <property type="entry name" value="Thioredoxin-like"/>
    <property type="match status" value="1"/>
</dbReference>
<dbReference type="Proteomes" id="UP000321721">
    <property type="component" value="Unassembled WGS sequence"/>
</dbReference>
<keyword evidence="3" id="KW-1015">Disulfide bond</keyword>
<dbReference type="Pfam" id="PF00578">
    <property type="entry name" value="AhpC-TSA"/>
    <property type="match status" value="1"/>
</dbReference>
<dbReference type="Pfam" id="PF14289">
    <property type="entry name" value="DUF4369"/>
    <property type="match status" value="1"/>
</dbReference>
<organism evidence="7 8">
    <name type="scientific">Vicingus serpentipes</name>
    <dbReference type="NCBI Taxonomy" id="1926625"/>
    <lineage>
        <taxon>Bacteria</taxon>
        <taxon>Pseudomonadati</taxon>
        <taxon>Bacteroidota</taxon>
        <taxon>Flavobacteriia</taxon>
        <taxon>Flavobacteriales</taxon>
        <taxon>Vicingaceae</taxon>
        <taxon>Vicingus</taxon>
    </lineage>
</organism>
<protein>
    <submittedName>
        <fullName evidence="7">AhpC/TSA family protein</fullName>
    </submittedName>
</protein>
<feature type="signal peptide" evidence="5">
    <location>
        <begin position="1"/>
        <end position="20"/>
    </location>
</feature>
<dbReference type="PROSITE" id="PS00194">
    <property type="entry name" value="THIOREDOXIN_1"/>
    <property type="match status" value="1"/>
</dbReference>
<evidence type="ECO:0000256" key="3">
    <source>
        <dbReference type="ARBA" id="ARBA00023157"/>
    </source>
</evidence>
<dbReference type="InterPro" id="IPR025380">
    <property type="entry name" value="DUF4369"/>
</dbReference>
<dbReference type="GO" id="GO:0016491">
    <property type="term" value="F:oxidoreductase activity"/>
    <property type="evidence" value="ECO:0007669"/>
    <property type="project" value="InterPro"/>
</dbReference>
<evidence type="ECO:0000313" key="7">
    <source>
        <dbReference type="EMBL" id="TXB67315.1"/>
    </source>
</evidence>
<gene>
    <name evidence="7" type="ORF">FRY74_03765</name>
</gene>
<comment type="subcellular location">
    <subcellularLocation>
        <location evidence="1">Cell envelope</location>
    </subcellularLocation>
</comment>
<dbReference type="EMBL" id="VOOS01000001">
    <property type="protein sequence ID" value="TXB67315.1"/>
    <property type="molecule type" value="Genomic_DNA"/>
</dbReference>
<dbReference type="PANTHER" id="PTHR42852:SF6">
    <property type="entry name" value="THIOL:DISULFIDE INTERCHANGE PROTEIN DSBE"/>
    <property type="match status" value="1"/>
</dbReference>
<evidence type="ECO:0000256" key="1">
    <source>
        <dbReference type="ARBA" id="ARBA00004196"/>
    </source>
</evidence>
<feature type="domain" description="Thioredoxin" evidence="6">
    <location>
        <begin position="238"/>
        <end position="379"/>
    </location>
</feature>
<dbReference type="InterPro" id="IPR000866">
    <property type="entry name" value="AhpC/TSA"/>
</dbReference>
<dbReference type="PANTHER" id="PTHR42852">
    <property type="entry name" value="THIOL:DISULFIDE INTERCHANGE PROTEIN DSBE"/>
    <property type="match status" value="1"/>
</dbReference>
<dbReference type="InterPro" id="IPR050553">
    <property type="entry name" value="Thioredoxin_ResA/DsbE_sf"/>
</dbReference>
<evidence type="ECO:0000313" key="8">
    <source>
        <dbReference type="Proteomes" id="UP000321721"/>
    </source>
</evidence>